<evidence type="ECO:0000256" key="2">
    <source>
        <dbReference type="SAM" id="MobiDB-lite"/>
    </source>
</evidence>
<dbReference type="SMART" id="SM00028">
    <property type="entry name" value="TPR"/>
    <property type="match status" value="15"/>
</dbReference>
<reference evidence="4" key="1">
    <citation type="submission" date="2020-09" db="EMBL/GenBank/DDBJ databases">
        <authorList>
            <person name="Kim M.K."/>
        </authorList>
    </citation>
    <scope>NUCLEOTIDE SEQUENCE</scope>
    <source>
        <strain evidence="4">BT664</strain>
    </source>
</reference>
<keyword evidence="1" id="KW-0802">TPR repeat</keyword>
<comment type="caution">
    <text evidence="4">The sequence shown here is derived from an EMBL/GenBank/DDBJ whole genome shotgun (WGS) entry which is preliminary data.</text>
</comment>
<protein>
    <submittedName>
        <fullName evidence="4">Tetratricopeptide repeat protein</fullName>
    </submittedName>
</protein>
<feature type="repeat" description="TPR" evidence="1">
    <location>
        <begin position="633"/>
        <end position="666"/>
    </location>
</feature>
<dbReference type="PROSITE" id="PS50005">
    <property type="entry name" value="TPR"/>
    <property type="match status" value="2"/>
</dbReference>
<dbReference type="Pfam" id="PF13432">
    <property type="entry name" value="TPR_16"/>
    <property type="match status" value="6"/>
</dbReference>
<dbReference type="EMBL" id="JACXAD010000010">
    <property type="protein sequence ID" value="MBD2768362.1"/>
    <property type="molecule type" value="Genomic_DNA"/>
</dbReference>
<dbReference type="InterPro" id="IPR019734">
    <property type="entry name" value="TPR_rpt"/>
</dbReference>
<dbReference type="Gene3D" id="1.25.40.10">
    <property type="entry name" value="Tetratricopeptide repeat domain"/>
    <property type="match status" value="8"/>
</dbReference>
<dbReference type="RefSeq" id="WP_191005174.1">
    <property type="nucleotide sequence ID" value="NZ_JACXAD010000010.1"/>
</dbReference>
<sequence length="1093" mass="120433">MKLFPRLALAAALSATAPLAAQAQQTQVFAADERFFQEGLELFDRGQYGAAQEAFRQYLAIEPVRMGQAGPTARDRTADAEYYIALSGLYLLHPDAEGLILDFAEQHPAHPRSAVAYFELGKFYFDQKNYESAIRYFQKVAPDNLTNAQRAESDFKLAYSYFEQKDYEKARLLFDRNKRVESEYKYASAYYAGYLGYRAGDYAAARADLAVAEQNDAYKSVVPAVITQIYYKEGNYDGLIRYASQALQNSPPPQNSDEIQLLLGDAYYQKQQYKEAAANFDKYVATHKGRIEPALQYKIGFANYKMGDYKGAIASLKNVAVQRDSLGQNAAYHLGLSYVQANQKPQAVTAFEAARQATFDRKIAENATLKLGQVQYELGNLPEVIAVLRDFRKKFPRSQNQAAVDDLLSTSFLSSTDYSQALAYLESLDDRSDKLNATYQRVAYAQAATLYNNGNYGEALPLLDKSLNFPADDGLRAAAQVLRGEIYSVGQRYPEAIAAYVAAARTARQGGVSPEEADFEQKARYGLGYAYYNTKQYDRARPQFQAFLNDSDAKPSDPNYYDATLRLADTYYVAKSYPQALDLYDKVIMANAADKDYAYYQKGRTLGLMGRRDEANNTLATLLKTSPNSRYAEEAVFQQAQLAFEAGEYEAAVTGFSRLLTNRPNSPLVPPALQKRGVAHANLQQQEQAVADFQRVLTEFPRSEAASQAIYSLQESLAALGRTEEFDAALASFKLQNPDSKATESVEFEAAKSLYLAEKYQPAILRLESYLKQYPQTSLGPDARFFLADSYLKTGNKQQALTRLRDVVTEGKSEFVNRAVGRLADLEYENKNYTAAAKYYERLRGASTNRREVANATLGQMRSLYESGDYPGTRRVAEELRTQAGATANATNAALLYLGKASLRANNLDQAVTELTTAATAAPNDVNGAEAQYYLAEALFKLKKNEEAKAAALKVNSDFSNYALWQGRAFLLVAEIYAAEGDNFQARGTLNSIVDNNFPVAEIVETAKQRLKTLGADQPDESAPPKSAPPKANPPKAAPPKATPAKGGAKSPAPATPASGKPATPVPPKGKPAGPRTNLRGNVAAPADTATQR</sequence>
<evidence type="ECO:0000256" key="1">
    <source>
        <dbReference type="PROSITE-ProRule" id="PRU00339"/>
    </source>
</evidence>
<feature type="signal peptide" evidence="3">
    <location>
        <begin position="1"/>
        <end position="23"/>
    </location>
</feature>
<name>A0A927BE41_9BACT</name>
<dbReference type="Pfam" id="PF13174">
    <property type="entry name" value="TPR_6"/>
    <property type="match status" value="3"/>
</dbReference>
<dbReference type="SUPFAM" id="SSF48452">
    <property type="entry name" value="TPR-like"/>
    <property type="match status" value="7"/>
</dbReference>
<feature type="region of interest" description="Disordered" evidence="2">
    <location>
        <begin position="1016"/>
        <end position="1093"/>
    </location>
</feature>
<dbReference type="InterPro" id="IPR011990">
    <property type="entry name" value="TPR-like_helical_dom_sf"/>
</dbReference>
<dbReference type="AlphaFoldDB" id="A0A927BE41"/>
<accession>A0A927BE41</accession>
<gene>
    <name evidence="4" type="ORF">IC235_10700</name>
</gene>
<organism evidence="4 5">
    <name type="scientific">Hymenobacter montanus</name>
    <dbReference type="NCBI Taxonomy" id="2771359"/>
    <lineage>
        <taxon>Bacteria</taxon>
        <taxon>Pseudomonadati</taxon>
        <taxon>Bacteroidota</taxon>
        <taxon>Cytophagia</taxon>
        <taxon>Cytophagales</taxon>
        <taxon>Hymenobacteraceae</taxon>
        <taxon>Hymenobacter</taxon>
    </lineage>
</organism>
<feature type="compositionally biased region" description="Pro residues" evidence="2">
    <location>
        <begin position="1026"/>
        <end position="1042"/>
    </location>
</feature>
<dbReference type="Proteomes" id="UP000612233">
    <property type="component" value="Unassembled WGS sequence"/>
</dbReference>
<feature type="repeat" description="TPR" evidence="1">
    <location>
        <begin position="114"/>
        <end position="147"/>
    </location>
</feature>
<dbReference type="Pfam" id="PF13181">
    <property type="entry name" value="TPR_8"/>
    <property type="match status" value="1"/>
</dbReference>
<feature type="chain" id="PRO_5037634530" evidence="3">
    <location>
        <begin position="24"/>
        <end position="1093"/>
    </location>
</feature>
<evidence type="ECO:0000313" key="5">
    <source>
        <dbReference type="Proteomes" id="UP000612233"/>
    </source>
</evidence>
<proteinExistence type="predicted"/>
<dbReference type="PANTHER" id="PTHR12558">
    <property type="entry name" value="CELL DIVISION CYCLE 16,23,27"/>
    <property type="match status" value="1"/>
</dbReference>
<evidence type="ECO:0000313" key="4">
    <source>
        <dbReference type="EMBL" id="MBD2768362.1"/>
    </source>
</evidence>
<keyword evidence="3" id="KW-0732">Signal</keyword>
<dbReference type="PANTHER" id="PTHR12558:SF13">
    <property type="entry name" value="CELL DIVISION CYCLE PROTEIN 27 HOMOLOG"/>
    <property type="match status" value="1"/>
</dbReference>
<keyword evidence="5" id="KW-1185">Reference proteome</keyword>
<feature type="compositionally biased region" description="Low complexity" evidence="2">
    <location>
        <begin position="1043"/>
        <end position="1063"/>
    </location>
</feature>
<evidence type="ECO:0000256" key="3">
    <source>
        <dbReference type="SAM" id="SignalP"/>
    </source>
</evidence>